<protein>
    <recommendedName>
        <fullName evidence="7">DUF86 domain-containing protein</fullName>
    </recommendedName>
</protein>
<sequence>MKSDVILNKIGTIERCVKRINEEYANHPDNLENYTKQDSIVLNIQRACEASIDIAMHAVAEKKLGIPQTSRDAFELLAKNKVITEDLSFKMKAMVGFRNIAVHDYQDINLDIVKAIIEKHLQDYKDFTKQILAFQG</sequence>
<name>A0ABR5ASW6_BACBA</name>
<comment type="similarity">
    <text evidence="4">Belongs to the HepT RNase toxin family.</text>
</comment>
<reference evidence="5 6" key="1">
    <citation type="submission" date="2015-01" db="EMBL/GenBank/DDBJ databases">
        <title>Genome Assembly of Bacillus badius MTCC 1458.</title>
        <authorList>
            <person name="Verma A."/>
            <person name="Khatri I."/>
            <person name="Mual P."/>
            <person name="Subramanian S."/>
            <person name="Krishnamurthi S."/>
        </authorList>
    </citation>
    <scope>NUCLEOTIDE SEQUENCE [LARGE SCALE GENOMIC DNA]</scope>
    <source>
        <strain evidence="5 6">MTCC 1458</strain>
    </source>
</reference>
<accession>A0ABR5ASW6</accession>
<dbReference type="Gene3D" id="1.20.120.580">
    <property type="entry name" value="bsu32300-like"/>
    <property type="match status" value="1"/>
</dbReference>
<dbReference type="Pfam" id="PF01934">
    <property type="entry name" value="HepT-like"/>
    <property type="match status" value="1"/>
</dbReference>
<dbReference type="RefSeq" id="WP_041098740.1">
    <property type="nucleotide sequence ID" value="NZ_BSSZ01000008.1"/>
</dbReference>
<evidence type="ECO:0008006" key="7">
    <source>
        <dbReference type="Google" id="ProtNLM"/>
    </source>
</evidence>
<dbReference type="PANTHER" id="PTHR33397">
    <property type="entry name" value="UPF0331 PROTEIN YUTE"/>
    <property type="match status" value="1"/>
</dbReference>
<dbReference type="EMBL" id="JXLP01000014">
    <property type="protein sequence ID" value="KIL77416.1"/>
    <property type="molecule type" value="Genomic_DNA"/>
</dbReference>
<dbReference type="NCBIfam" id="NF047751">
    <property type="entry name" value="HepT_toxin"/>
    <property type="match status" value="1"/>
</dbReference>
<dbReference type="Proteomes" id="UP000031982">
    <property type="component" value="Unassembled WGS sequence"/>
</dbReference>
<dbReference type="GeneID" id="92778126"/>
<proteinExistence type="inferred from homology"/>
<dbReference type="PANTHER" id="PTHR33397:SF3">
    <property type="entry name" value="MRNA NUCLEASE HEPT"/>
    <property type="match status" value="1"/>
</dbReference>
<evidence type="ECO:0000313" key="6">
    <source>
        <dbReference type="Proteomes" id="UP000031982"/>
    </source>
</evidence>
<evidence type="ECO:0000313" key="5">
    <source>
        <dbReference type="EMBL" id="KIL77416.1"/>
    </source>
</evidence>
<dbReference type="InterPro" id="IPR037038">
    <property type="entry name" value="HepT-like_sf"/>
</dbReference>
<comment type="caution">
    <text evidence="5">The sequence shown here is derived from an EMBL/GenBank/DDBJ whole genome shotgun (WGS) entry which is preliminary data.</text>
</comment>
<keyword evidence="6" id="KW-1185">Reference proteome</keyword>
<evidence type="ECO:0000256" key="4">
    <source>
        <dbReference type="ARBA" id="ARBA00024207"/>
    </source>
</evidence>
<keyword evidence="3" id="KW-0378">Hydrolase</keyword>
<organism evidence="5 6">
    <name type="scientific">Bacillus badius</name>
    <dbReference type="NCBI Taxonomy" id="1455"/>
    <lineage>
        <taxon>Bacteria</taxon>
        <taxon>Bacillati</taxon>
        <taxon>Bacillota</taxon>
        <taxon>Bacilli</taxon>
        <taxon>Bacillales</taxon>
        <taxon>Bacillaceae</taxon>
        <taxon>Pseudobacillus</taxon>
    </lineage>
</organism>
<evidence type="ECO:0000256" key="3">
    <source>
        <dbReference type="ARBA" id="ARBA00022801"/>
    </source>
</evidence>
<keyword evidence="2" id="KW-0540">Nuclease</keyword>
<gene>
    <name evidence="5" type="ORF">SD77_1402</name>
</gene>
<evidence type="ECO:0000256" key="1">
    <source>
        <dbReference type="ARBA" id="ARBA00022649"/>
    </source>
</evidence>
<keyword evidence="1" id="KW-1277">Toxin-antitoxin system</keyword>
<evidence type="ECO:0000256" key="2">
    <source>
        <dbReference type="ARBA" id="ARBA00022722"/>
    </source>
</evidence>
<dbReference type="InterPro" id="IPR008201">
    <property type="entry name" value="HepT-like"/>
</dbReference>
<dbReference type="InterPro" id="IPR052379">
    <property type="entry name" value="Type_VII_TA_RNase"/>
</dbReference>